<dbReference type="PROSITE" id="PS51175">
    <property type="entry name" value="CBM6"/>
    <property type="match status" value="1"/>
</dbReference>
<dbReference type="CDD" id="cd04080">
    <property type="entry name" value="CBM6_cellulase-like"/>
    <property type="match status" value="2"/>
</dbReference>
<evidence type="ECO:0000313" key="5">
    <source>
        <dbReference type="EMBL" id="KAG5178914.1"/>
    </source>
</evidence>
<protein>
    <submittedName>
        <fullName evidence="5">Uncharacterized protein</fullName>
    </submittedName>
</protein>
<dbReference type="InterPro" id="IPR050546">
    <property type="entry name" value="Glycosyl_Hydrlase_16"/>
</dbReference>
<dbReference type="PANTHER" id="PTHR10963">
    <property type="entry name" value="GLYCOSYL HYDROLASE-RELATED"/>
    <property type="match status" value="1"/>
</dbReference>
<dbReference type="PROSITE" id="PS51257">
    <property type="entry name" value="PROKAR_LIPOPROTEIN"/>
    <property type="match status" value="1"/>
</dbReference>
<dbReference type="GO" id="GO:0004553">
    <property type="term" value="F:hydrolase activity, hydrolyzing O-glycosyl compounds"/>
    <property type="evidence" value="ECO:0007669"/>
    <property type="project" value="InterPro"/>
</dbReference>
<dbReference type="GO" id="GO:0030246">
    <property type="term" value="F:carbohydrate binding"/>
    <property type="evidence" value="ECO:0007669"/>
    <property type="project" value="InterPro"/>
</dbReference>
<dbReference type="InterPro" id="IPR005084">
    <property type="entry name" value="CBM6"/>
</dbReference>
<evidence type="ECO:0000256" key="1">
    <source>
        <dbReference type="SAM" id="MobiDB-lite"/>
    </source>
</evidence>
<comment type="caution">
    <text evidence="5">The sequence shown here is derived from an EMBL/GenBank/DDBJ whole genome shotgun (WGS) entry which is preliminary data.</text>
</comment>
<dbReference type="Pfam" id="PF00722">
    <property type="entry name" value="Glyco_hydro_16"/>
    <property type="match status" value="1"/>
</dbReference>
<evidence type="ECO:0000256" key="2">
    <source>
        <dbReference type="SAM" id="SignalP"/>
    </source>
</evidence>
<reference evidence="5" key="1">
    <citation type="submission" date="2021-02" db="EMBL/GenBank/DDBJ databases">
        <title>First Annotated Genome of the Yellow-green Alga Tribonema minus.</title>
        <authorList>
            <person name="Mahan K.M."/>
        </authorList>
    </citation>
    <scope>NUCLEOTIDE SEQUENCE</scope>
    <source>
        <strain evidence="5">UTEX B ZZ1240</strain>
    </source>
</reference>
<dbReference type="SUPFAM" id="SSF49899">
    <property type="entry name" value="Concanavalin A-like lectins/glucanases"/>
    <property type="match status" value="1"/>
</dbReference>
<keyword evidence="2" id="KW-0732">Signal</keyword>
<evidence type="ECO:0000259" key="3">
    <source>
        <dbReference type="PROSITE" id="PS51175"/>
    </source>
</evidence>
<gene>
    <name evidence="5" type="ORF">JKP88DRAFT_247853</name>
</gene>
<dbReference type="Gene3D" id="2.60.120.260">
    <property type="entry name" value="Galactose-binding domain-like"/>
    <property type="match status" value="5"/>
</dbReference>
<dbReference type="GO" id="GO:0005975">
    <property type="term" value="P:carbohydrate metabolic process"/>
    <property type="evidence" value="ECO:0007669"/>
    <property type="project" value="InterPro"/>
</dbReference>
<dbReference type="Proteomes" id="UP000664859">
    <property type="component" value="Unassembled WGS sequence"/>
</dbReference>
<dbReference type="SUPFAM" id="SSF49785">
    <property type="entry name" value="Galactose-binding domain-like"/>
    <property type="match status" value="4"/>
</dbReference>
<dbReference type="OrthoDB" id="45991at2759"/>
<accession>A0A836CAU0</accession>
<feature type="domain" description="CBM6" evidence="3">
    <location>
        <begin position="639"/>
        <end position="776"/>
    </location>
</feature>
<feature type="chain" id="PRO_5032722566" evidence="2">
    <location>
        <begin position="20"/>
        <end position="1603"/>
    </location>
</feature>
<sequence>MRQQLAGLTLCGLVGLASCALRGKTPDGAYVGADGNIAGVYSQDEEGGDNAGPEVSQRKLPTVATALPPLPRGKLKWADEFNGDTINESIWEFYLGNPFTNGELQSYERNNVFIDNGSLIGTQEAYSITYGHIEIRMKIAAGLGTWPSIYMLPDPMPGVYGNWPASGEIDIFEAVDNGKSPHATLHYGGAFRIGNKGQNGCVLDNNLDYSLDYHVYTLSWTPGYIAWGIDGRTYCMCSTWFSETLMAENNAGAPYDVRFTLMFNLAIGGNWPQPPSGAGPWRMAFDYVRVYELDATQLPQVGETSRFRFPGAVKAPLPPELVSEIPVAYNVENASGQLLPWQIPLGIDAESFDVGGQGIAYFDNTPNFNSGNSQYRPYDGVDLSDGADTFSPWYTNVRTELRGADMQDFDSDDRLSNPNPNPILRPYLPFTNPKTNMTLPPLYACDPAADTFPPWYTNVWTESRGAYVQDFDNGEWLSYTVYLAKKAVLNGVAVVARDGGGKGQFLIVVDTNDCSGNVNKLVGFEVEATSRMDFKNVNWWSPLELGAGTHRLVVCSKTNGNSFTRLNVNWDPRDGTGGLPGGVRATPVAAAVGPIPPTPPLLPATLIGLVSGTPITRTDGLGMATVRVDLATYDYVPGGQNEGVHYHDVDTVNQSNSGFRPAEGPDASPNAVGWVALGEYMEYTITYFKAGIYKVLLEAAGDAIRNGGTFRMDVFANPGQGGTPLATGILQHGSTVDYNDYQSTTALESIALPAGPFTVRITVTKSGVNVRSLTFVQTGMAPVAAADPNAPTPAPTQVAAATAAPTAARTPLTINLASYDYDTYTGAVNEGKHYHDVDPANQANGGYRMGEGVDAVSDNVGWVAAGEWTQYTVTSFVAGVYKISLLATGLNTGGKYQLDFLSARGDPNAAKLRASITFTHAKTSGWNDYKLEVGSAAVDVPAGPWTLRLTTIETGLNVRSLLLEPVTATGGVTAVTVAPALLTINLGNYDYDDGAVNEGKHYHDTDNTNLASTTYRPKEGPDAVSDNIGWFAVGEWVQYTIPTFGAGMYKISLSATGPDSGGQFQLDFLTQRGNPAAARLRPGIVISHAKTSSWIDYRTEVVNAAVDLPAGPWTLRITVLQGGLNHCFTHASAGCCRDVGAHSRSHRRADRCRHRGNDDGAGGCGGGAGSDEHCFTHASTNGSAYDSGADSSGEHCFTHAGADDCARNSGAYPSGEHCFTHISSLHCRTHPGADDSGAYASAEHCFTDTSANYCCSHPGTDDCCSHPGAHDCCADRSTDHRGTDSGTNDYDADRSTDDCGAYGGAHGGACAAINADAESGRGVNEGKNYHDIDEKNWASTDYRVGEIYLLNAYFKKYNLKARYRCSQPGPTRAGSARANPNAPKIRPPLTIAHAKTTGWNDYVLEVGDPSEVLPAGPWTLRITVLQTGLNLRSLIFEPIGKLYQFNLAAYDMDAGGQAVNENKNYHDTDAANMNGAAYRGTEGVDAVYNSVGYLEVGEWTQYTVDATFAAGTYKISLEAAGDPAFGGGTLKLDFFKARGANTPGVGTVRDAVTLQLHPATASWGTYVNMKVYDSIIMPQGPFTLRSTVVKSGLNLRSLTFMPL</sequence>
<evidence type="ECO:0000259" key="4">
    <source>
        <dbReference type="PROSITE" id="PS51762"/>
    </source>
</evidence>
<dbReference type="PROSITE" id="PS51762">
    <property type="entry name" value="GH16_2"/>
    <property type="match status" value="1"/>
</dbReference>
<feature type="signal peptide" evidence="2">
    <location>
        <begin position="1"/>
        <end position="19"/>
    </location>
</feature>
<dbReference type="InterPro" id="IPR013320">
    <property type="entry name" value="ConA-like_dom_sf"/>
</dbReference>
<dbReference type="EMBL" id="JAFCMP010000511">
    <property type="protein sequence ID" value="KAG5178914.1"/>
    <property type="molecule type" value="Genomic_DNA"/>
</dbReference>
<organism evidence="5 6">
    <name type="scientific">Tribonema minus</name>
    <dbReference type="NCBI Taxonomy" id="303371"/>
    <lineage>
        <taxon>Eukaryota</taxon>
        <taxon>Sar</taxon>
        <taxon>Stramenopiles</taxon>
        <taxon>Ochrophyta</taxon>
        <taxon>PX clade</taxon>
        <taxon>Xanthophyceae</taxon>
        <taxon>Tribonematales</taxon>
        <taxon>Tribonemataceae</taxon>
        <taxon>Tribonema</taxon>
    </lineage>
</organism>
<feature type="domain" description="GH16" evidence="4">
    <location>
        <begin position="53"/>
        <end position="296"/>
    </location>
</feature>
<dbReference type="InterPro" id="IPR008979">
    <property type="entry name" value="Galactose-bd-like_sf"/>
</dbReference>
<dbReference type="InterPro" id="IPR000757">
    <property type="entry name" value="Beta-glucanase-like"/>
</dbReference>
<dbReference type="CDD" id="cd08023">
    <property type="entry name" value="GH16_laminarinase_like"/>
    <property type="match status" value="1"/>
</dbReference>
<name>A0A836CAU0_9STRA</name>
<dbReference type="Gene3D" id="2.60.120.200">
    <property type="match status" value="1"/>
</dbReference>
<proteinExistence type="predicted"/>
<keyword evidence="6" id="KW-1185">Reference proteome</keyword>
<dbReference type="PANTHER" id="PTHR10963:SF60">
    <property type="entry name" value="GRAM-NEGATIVE BACTERIA-BINDING PROTEIN 1-RELATED"/>
    <property type="match status" value="1"/>
</dbReference>
<evidence type="ECO:0000313" key="6">
    <source>
        <dbReference type="Proteomes" id="UP000664859"/>
    </source>
</evidence>
<feature type="region of interest" description="Disordered" evidence="1">
    <location>
        <begin position="1368"/>
        <end position="1387"/>
    </location>
</feature>